<organism evidence="1 2">
    <name type="scientific">Syntrophus aciditrophicus (strain SB)</name>
    <dbReference type="NCBI Taxonomy" id="56780"/>
    <lineage>
        <taxon>Bacteria</taxon>
        <taxon>Pseudomonadati</taxon>
        <taxon>Thermodesulfobacteriota</taxon>
        <taxon>Syntrophia</taxon>
        <taxon>Syntrophales</taxon>
        <taxon>Syntrophaceae</taxon>
        <taxon>Syntrophus</taxon>
    </lineage>
</organism>
<name>Q2LSK1_SYNAS</name>
<proteinExistence type="predicted"/>
<evidence type="ECO:0000313" key="2">
    <source>
        <dbReference type="Proteomes" id="UP000001933"/>
    </source>
</evidence>
<dbReference type="HOGENOM" id="CLU_3104673_0_0_7"/>
<dbReference type="AlphaFoldDB" id="Q2LSK1"/>
<keyword evidence="2" id="KW-1185">Reference proteome</keyword>
<dbReference type="KEGG" id="sat:SYN_00972"/>
<evidence type="ECO:0000313" key="1">
    <source>
        <dbReference type="EMBL" id="ABC77065.1"/>
    </source>
</evidence>
<accession>Q2LSK1</accession>
<gene>
    <name evidence="1" type="ORF">SYN_00972</name>
</gene>
<dbReference type="STRING" id="56780.SYN_00972"/>
<dbReference type="Proteomes" id="UP000001933">
    <property type="component" value="Chromosome"/>
</dbReference>
<dbReference type="EMBL" id="CP000252">
    <property type="protein sequence ID" value="ABC77065.1"/>
    <property type="molecule type" value="Genomic_DNA"/>
</dbReference>
<protein>
    <submittedName>
        <fullName evidence="1">Hypothetical cytosolic protein</fullName>
    </submittedName>
</protein>
<dbReference type="InParanoid" id="Q2LSK1"/>
<sequence length="51" mass="5630">MKKSDKQIPSGMSIAFQQVSVTGQGILPQAYFPPALQNTPMYVFGESILRK</sequence>
<reference evidence="1 2" key="1">
    <citation type="journal article" date="2007" name="Proc. Natl. Acad. Sci. U.S.A.">
        <title>The genome of Syntrophus aciditrophicus: life at the thermodynamic limit of microbial growth.</title>
        <authorList>
            <person name="McInerney M.J."/>
            <person name="Rohlin L."/>
            <person name="Mouttaki H."/>
            <person name="Kim U."/>
            <person name="Krupp R.S."/>
            <person name="Rios-Hernandez L."/>
            <person name="Sieber J."/>
            <person name="Struchtemeyer C.G."/>
            <person name="Bhattacharyya A."/>
            <person name="Campbell J.W."/>
            <person name="Gunsalus R.P."/>
        </authorList>
    </citation>
    <scope>NUCLEOTIDE SEQUENCE [LARGE SCALE GENOMIC DNA]</scope>
    <source>
        <strain evidence="1 2">SB</strain>
    </source>
</reference>